<feature type="compositionally biased region" description="Pro residues" evidence="1">
    <location>
        <begin position="112"/>
        <end position="131"/>
    </location>
</feature>
<dbReference type="GeneID" id="71999686"/>
<accession>A0ABQ8KLR8</accession>
<dbReference type="SMART" id="SM00343">
    <property type="entry name" value="ZnF_C2HC"/>
    <property type="match status" value="6"/>
</dbReference>
<feature type="region of interest" description="Disordered" evidence="1">
    <location>
        <begin position="41"/>
        <end position="80"/>
    </location>
</feature>
<evidence type="ECO:0000313" key="3">
    <source>
        <dbReference type="EMBL" id="KAH9839156.1"/>
    </source>
</evidence>
<gene>
    <name evidence="3" type="ORF">C8Q71DRAFT_499419</name>
</gene>
<dbReference type="InterPro" id="IPR001878">
    <property type="entry name" value="Znf_CCHC"/>
</dbReference>
<comment type="caution">
    <text evidence="3">The sequence shown here is derived from an EMBL/GenBank/DDBJ whole genome shotgun (WGS) entry which is preliminary data.</text>
</comment>
<organism evidence="3 4">
    <name type="scientific">Rhodofomes roseus</name>
    <dbReference type="NCBI Taxonomy" id="34475"/>
    <lineage>
        <taxon>Eukaryota</taxon>
        <taxon>Fungi</taxon>
        <taxon>Dikarya</taxon>
        <taxon>Basidiomycota</taxon>
        <taxon>Agaricomycotina</taxon>
        <taxon>Agaricomycetes</taxon>
        <taxon>Polyporales</taxon>
        <taxon>Rhodofomes</taxon>
    </lineage>
</organism>
<feature type="domain" description="CCHC-type" evidence="2">
    <location>
        <begin position="357"/>
        <end position="372"/>
    </location>
</feature>
<feature type="domain" description="CCHC-type" evidence="2">
    <location>
        <begin position="461"/>
        <end position="476"/>
    </location>
</feature>
<feature type="domain" description="CCHC-type" evidence="2">
    <location>
        <begin position="404"/>
        <end position="420"/>
    </location>
</feature>
<protein>
    <recommendedName>
        <fullName evidence="2">CCHC-type domain-containing protein</fullName>
    </recommendedName>
</protein>
<sequence>MQYARKDCVQKLIRTRYALRNKASLNRATVLSRPFLGQYSAYSTNSDDSGKLNFQTGQTKREGNDHSSAYMEGPRLGGRTTAKIQDVEKEFTEEIEKILSDVLDRQQDGAVPEPPATPPPSSHLDPPPRTRAPPLNRKDARLVESLASGLLGESSSSQSGGERDPRSFTVTDALPPLPDVLSESREILTDELIQMYLDPLYSRGWHVNTKHHRNGSQNVLTKVGSFKHEVLVSKFVMEVLSACHRESTDAKYTVTCEGPKVIFTTYTPLATVPSDVAGSQALKPRSSITLRDVRLALTIELLWGLEDRLGSTTQVPSQPGYDPKFYPSTLIGSLPTPPSSLESGATPEKQTSPPRVKCFRCRGHHHVRDCPEAKNLTTVTCLVCKGFHHVNNCPQRKTTKPPSPCQKCDSPDHWAVDCTGGKPADANGHVFLAHRRCYICGSLQHAARACLVRATRAPPYPCMLCKQPHWVYDCPELENHPNFKIRDCSYCGGLHFASHCPKVKKKVQTAKRPAQS</sequence>
<dbReference type="Proteomes" id="UP000814176">
    <property type="component" value="Unassembled WGS sequence"/>
</dbReference>
<feature type="domain" description="CCHC-type" evidence="2">
    <location>
        <begin position="436"/>
        <end position="452"/>
    </location>
</feature>
<reference evidence="3 4" key="1">
    <citation type="journal article" date="2021" name="Environ. Microbiol.">
        <title>Gene family expansions and transcriptome signatures uncover fungal adaptations to wood decay.</title>
        <authorList>
            <person name="Hage H."/>
            <person name="Miyauchi S."/>
            <person name="Viragh M."/>
            <person name="Drula E."/>
            <person name="Min B."/>
            <person name="Chaduli D."/>
            <person name="Navarro D."/>
            <person name="Favel A."/>
            <person name="Norest M."/>
            <person name="Lesage-Meessen L."/>
            <person name="Balint B."/>
            <person name="Merenyi Z."/>
            <person name="de Eugenio L."/>
            <person name="Morin E."/>
            <person name="Martinez A.T."/>
            <person name="Baldrian P."/>
            <person name="Stursova M."/>
            <person name="Martinez M.J."/>
            <person name="Novotny C."/>
            <person name="Magnuson J.K."/>
            <person name="Spatafora J.W."/>
            <person name="Maurice S."/>
            <person name="Pangilinan J."/>
            <person name="Andreopoulos W."/>
            <person name="LaButti K."/>
            <person name="Hundley H."/>
            <person name="Na H."/>
            <person name="Kuo A."/>
            <person name="Barry K."/>
            <person name="Lipzen A."/>
            <person name="Henrissat B."/>
            <person name="Riley R."/>
            <person name="Ahrendt S."/>
            <person name="Nagy L.G."/>
            <person name="Grigoriev I.V."/>
            <person name="Martin F."/>
            <person name="Rosso M.N."/>
        </authorList>
    </citation>
    <scope>NUCLEOTIDE SEQUENCE [LARGE SCALE GENOMIC DNA]</scope>
    <source>
        <strain evidence="3 4">CIRM-BRFM 1785</strain>
    </source>
</reference>
<proteinExistence type="predicted"/>
<feature type="domain" description="CCHC-type" evidence="2">
    <location>
        <begin position="380"/>
        <end position="395"/>
    </location>
</feature>
<feature type="compositionally biased region" description="Polar residues" evidence="1">
    <location>
        <begin position="41"/>
        <end position="58"/>
    </location>
</feature>
<dbReference type="RefSeq" id="XP_047780911.1">
    <property type="nucleotide sequence ID" value="XM_047918954.1"/>
</dbReference>
<evidence type="ECO:0000313" key="4">
    <source>
        <dbReference type="Proteomes" id="UP000814176"/>
    </source>
</evidence>
<feature type="compositionally biased region" description="Low complexity" evidence="1">
    <location>
        <begin position="149"/>
        <end position="160"/>
    </location>
</feature>
<name>A0ABQ8KLR8_9APHY</name>
<feature type="domain" description="CCHC-type" evidence="2">
    <location>
        <begin position="487"/>
        <end position="502"/>
    </location>
</feature>
<evidence type="ECO:0000256" key="1">
    <source>
        <dbReference type="SAM" id="MobiDB-lite"/>
    </source>
</evidence>
<evidence type="ECO:0000259" key="2">
    <source>
        <dbReference type="SMART" id="SM00343"/>
    </source>
</evidence>
<dbReference type="Gene3D" id="4.10.60.10">
    <property type="entry name" value="Zinc finger, CCHC-type"/>
    <property type="match status" value="2"/>
</dbReference>
<feature type="region of interest" description="Disordered" evidence="1">
    <location>
        <begin position="149"/>
        <end position="175"/>
    </location>
</feature>
<keyword evidence="4" id="KW-1185">Reference proteome</keyword>
<dbReference type="EMBL" id="JADCUA010000006">
    <property type="protein sequence ID" value="KAH9839156.1"/>
    <property type="molecule type" value="Genomic_DNA"/>
</dbReference>
<feature type="region of interest" description="Disordered" evidence="1">
    <location>
        <begin position="107"/>
        <end position="137"/>
    </location>
</feature>